<keyword evidence="6" id="KW-0808">Transferase</keyword>
<name>A0A367L0E4_9HYPO</name>
<organism evidence="15 16">
    <name type="scientific">Ophiocordyceps polyrhachis-furcata BCC 54312</name>
    <dbReference type="NCBI Taxonomy" id="1330021"/>
    <lineage>
        <taxon>Eukaryota</taxon>
        <taxon>Fungi</taxon>
        <taxon>Dikarya</taxon>
        <taxon>Ascomycota</taxon>
        <taxon>Pezizomycotina</taxon>
        <taxon>Sordariomycetes</taxon>
        <taxon>Hypocreomycetidae</taxon>
        <taxon>Hypocreales</taxon>
        <taxon>Ophiocordycipitaceae</taxon>
        <taxon>Ophiocordyceps</taxon>
    </lineage>
</organism>
<comment type="catalytic activity">
    <reaction evidence="12">
        <text>L-threonyl-[protein] + ATP = O-phospho-L-threonyl-[protein] + ADP + H(+)</text>
        <dbReference type="Rhea" id="RHEA:46608"/>
        <dbReference type="Rhea" id="RHEA-COMP:11060"/>
        <dbReference type="Rhea" id="RHEA-COMP:11605"/>
        <dbReference type="ChEBI" id="CHEBI:15378"/>
        <dbReference type="ChEBI" id="CHEBI:30013"/>
        <dbReference type="ChEBI" id="CHEBI:30616"/>
        <dbReference type="ChEBI" id="CHEBI:61977"/>
        <dbReference type="ChEBI" id="CHEBI:456216"/>
        <dbReference type="EC" id="2.7.11.1"/>
    </reaction>
</comment>
<dbReference type="OrthoDB" id="4918057at2759"/>
<dbReference type="InterPro" id="IPR051681">
    <property type="entry name" value="Ser/Thr_Kinases-Pseudokinases"/>
</dbReference>
<dbReference type="PROSITE" id="PS50011">
    <property type="entry name" value="PROTEIN_KINASE_DOM"/>
    <property type="match status" value="1"/>
</dbReference>
<reference evidence="15 16" key="1">
    <citation type="journal article" date="2015" name="BMC Genomics">
        <title>Insights from the genome of Ophiocordyceps polyrhachis-furcata to pathogenicity and host specificity in insect fungi.</title>
        <authorList>
            <person name="Wichadakul D."/>
            <person name="Kobmoo N."/>
            <person name="Ingsriswang S."/>
            <person name="Tangphatsornruang S."/>
            <person name="Chantasingh D."/>
            <person name="Luangsa-ard J.J."/>
            <person name="Eurwilaichitr L."/>
        </authorList>
    </citation>
    <scope>NUCLEOTIDE SEQUENCE [LARGE SCALE GENOMIC DNA]</scope>
    <source>
        <strain evidence="15 16">BCC 54312</strain>
    </source>
</reference>
<keyword evidence="9" id="KW-0067">ATP-binding</keyword>
<evidence type="ECO:0000256" key="1">
    <source>
        <dbReference type="ARBA" id="ARBA00003747"/>
    </source>
</evidence>
<dbReference type="SUPFAM" id="SSF56112">
    <property type="entry name" value="Protein kinase-like (PK-like)"/>
    <property type="match status" value="1"/>
</dbReference>
<dbReference type="Proteomes" id="UP000253664">
    <property type="component" value="Unassembled WGS sequence"/>
</dbReference>
<accession>A0A367L0E4</accession>
<evidence type="ECO:0000256" key="5">
    <source>
        <dbReference type="ARBA" id="ARBA00019973"/>
    </source>
</evidence>
<evidence type="ECO:0000256" key="9">
    <source>
        <dbReference type="ARBA" id="ARBA00022840"/>
    </source>
</evidence>
<evidence type="ECO:0000259" key="14">
    <source>
        <dbReference type="PROSITE" id="PS50011"/>
    </source>
</evidence>
<evidence type="ECO:0000256" key="4">
    <source>
        <dbReference type="ARBA" id="ARBA00013948"/>
    </source>
</evidence>
<comment type="subunit">
    <text evidence="2">Component of the EKC/KEOPS complex composed of at least BUD32, CGI121, GON7, KAE1 and PCC1; the whole complex dimerizes.</text>
</comment>
<keyword evidence="8" id="KW-0418">Kinase</keyword>
<keyword evidence="7" id="KW-0547">Nucleotide-binding</keyword>
<dbReference type="STRING" id="1330021.A0A367L0E4"/>
<dbReference type="EC" id="2.7.11.1" evidence="3"/>
<comment type="catalytic activity">
    <reaction evidence="13">
        <text>L-seryl-[protein] + ATP = O-phospho-L-seryl-[protein] + ADP + H(+)</text>
        <dbReference type="Rhea" id="RHEA:17989"/>
        <dbReference type="Rhea" id="RHEA-COMP:9863"/>
        <dbReference type="Rhea" id="RHEA-COMP:11604"/>
        <dbReference type="ChEBI" id="CHEBI:15378"/>
        <dbReference type="ChEBI" id="CHEBI:29999"/>
        <dbReference type="ChEBI" id="CHEBI:30616"/>
        <dbReference type="ChEBI" id="CHEBI:83421"/>
        <dbReference type="ChEBI" id="CHEBI:456216"/>
        <dbReference type="EC" id="2.7.11.1"/>
    </reaction>
</comment>
<dbReference type="EMBL" id="LKCN02000023">
    <property type="protein sequence ID" value="RCI07881.1"/>
    <property type="molecule type" value="Genomic_DNA"/>
</dbReference>
<dbReference type="InterPro" id="IPR008266">
    <property type="entry name" value="Tyr_kinase_AS"/>
</dbReference>
<evidence type="ECO:0000256" key="3">
    <source>
        <dbReference type="ARBA" id="ARBA00012513"/>
    </source>
</evidence>
<gene>
    <name evidence="15" type="ORF">L249_5877</name>
</gene>
<protein>
    <recommendedName>
        <fullName evidence="5">EKC/KEOPS complex subunit BUD32</fullName>
        <ecNumber evidence="3">2.7.11.1</ecNumber>
    </recommendedName>
    <alternativeName>
        <fullName evidence="10 11">Atypical Serine/threonine protein kinase BUD32</fullName>
    </alternativeName>
    <alternativeName>
        <fullName evidence="4">EKC/KEOPS complex subunit bud32</fullName>
    </alternativeName>
</protein>
<dbReference type="Pfam" id="PF00069">
    <property type="entry name" value="Pkinase"/>
    <property type="match status" value="1"/>
</dbReference>
<evidence type="ECO:0000256" key="8">
    <source>
        <dbReference type="ARBA" id="ARBA00022777"/>
    </source>
</evidence>
<evidence type="ECO:0000313" key="15">
    <source>
        <dbReference type="EMBL" id="RCI07881.1"/>
    </source>
</evidence>
<comment type="caution">
    <text evidence="15">The sequence shown here is derived from an EMBL/GenBank/DDBJ whole genome shotgun (WGS) entry which is preliminary data.</text>
</comment>
<evidence type="ECO:0000256" key="6">
    <source>
        <dbReference type="ARBA" id="ARBA00022679"/>
    </source>
</evidence>
<evidence type="ECO:0000256" key="2">
    <source>
        <dbReference type="ARBA" id="ARBA00011534"/>
    </source>
</evidence>
<dbReference type="PANTHER" id="PTHR44329:SF288">
    <property type="entry name" value="MITOGEN-ACTIVATED PROTEIN KINASE KINASE KINASE 20"/>
    <property type="match status" value="1"/>
</dbReference>
<dbReference type="InterPro" id="IPR000719">
    <property type="entry name" value="Prot_kinase_dom"/>
</dbReference>
<dbReference type="PROSITE" id="PS00109">
    <property type="entry name" value="PROTEIN_KINASE_TYR"/>
    <property type="match status" value="1"/>
</dbReference>
<dbReference type="Gene3D" id="1.10.510.10">
    <property type="entry name" value="Transferase(Phosphotransferase) domain 1"/>
    <property type="match status" value="1"/>
</dbReference>
<dbReference type="PANTHER" id="PTHR44329">
    <property type="entry name" value="SERINE/THREONINE-PROTEIN KINASE TNNI3K-RELATED"/>
    <property type="match status" value="1"/>
</dbReference>
<comment type="function">
    <text evidence="1">Component of the EKC/KEOPS complex that is required for the formation of a threonylcarbamoyl group on adenosine at position 37 (t(6)A37) in tRNAs that read codons beginning with adenine. The complex is probably involved in the transfer of the threonylcarbamoyl moiety of threonylcarbamoyl-AMP (TC-AMP) to the N6 group of A37. BUD32 has ATPase activity in the context of the EKC/KEOPS complex and likely plays a supporting role to the catalytic subunit KAE1. The EKC/KEOPS complex also promotes both telomere uncapping and telomere elongation. The complex is required for efficient recruitment of transcriptional coactivators.</text>
</comment>
<feature type="domain" description="Protein kinase" evidence="14">
    <location>
        <begin position="1"/>
        <end position="264"/>
    </location>
</feature>
<evidence type="ECO:0000313" key="16">
    <source>
        <dbReference type="Proteomes" id="UP000253664"/>
    </source>
</evidence>
<evidence type="ECO:0000256" key="12">
    <source>
        <dbReference type="ARBA" id="ARBA00047899"/>
    </source>
</evidence>
<evidence type="ECO:0000256" key="7">
    <source>
        <dbReference type="ARBA" id="ARBA00022741"/>
    </source>
</evidence>
<dbReference type="AlphaFoldDB" id="A0A367L0E4"/>
<dbReference type="GO" id="GO:0004674">
    <property type="term" value="F:protein serine/threonine kinase activity"/>
    <property type="evidence" value="ECO:0007669"/>
    <property type="project" value="UniProtKB-EC"/>
</dbReference>
<dbReference type="GO" id="GO:0005524">
    <property type="term" value="F:ATP binding"/>
    <property type="evidence" value="ECO:0007669"/>
    <property type="project" value="UniProtKB-KW"/>
</dbReference>
<proteinExistence type="predicted"/>
<sequence>MSTESFDGSTSLFLRVQRGVLLKYPRQIRKESSSYKLLTDKFANNFLVERHILDLLGRHPRIVPAPEGQQGLLLMEASHGNLQRYLDNNYDATSSFLRMKWCLQAVESVVYIYSRGVIHSDIRPDNFLVHATTPTSLDLWLCDFGGSTCEDLDLDGGHLPDSGFYDPRSEPVSTAQTDIFSIASVVYTILTGHWPYRGSGSFKTGEEIEEYRQRADDLFSRRLFPDVDELFAGKVIKKCWRNEYANAEDVLQELRMYSCARREQ</sequence>
<keyword evidence="16" id="KW-1185">Reference proteome</keyword>
<dbReference type="InterPro" id="IPR011009">
    <property type="entry name" value="Kinase-like_dom_sf"/>
</dbReference>
<evidence type="ECO:0000256" key="11">
    <source>
        <dbReference type="ARBA" id="ARBA00033194"/>
    </source>
</evidence>
<evidence type="ECO:0000256" key="13">
    <source>
        <dbReference type="ARBA" id="ARBA00048679"/>
    </source>
</evidence>
<evidence type="ECO:0000256" key="10">
    <source>
        <dbReference type="ARBA" id="ARBA00030980"/>
    </source>
</evidence>